<feature type="compositionally biased region" description="Polar residues" evidence="2">
    <location>
        <begin position="77"/>
        <end position="90"/>
    </location>
</feature>
<keyword evidence="1" id="KW-0175">Coiled coil</keyword>
<feature type="region of interest" description="Disordered" evidence="2">
    <location>
        <begin position="272"/>
        <end position="315"/>
    </location>
</feature>
<dbReference type="SMART" id="SM00256">
    <property type="entry name" value="FBOX"/>
    <property type="match status" value="1"/>
</dbReference>
<reference evidence="4 5" key="1">
    <citation type="journal article" date="2018" name="IMA Fungus">
        <title>IMA Genome-F 9: Draft genome sequence of Annulohypoxylon stygium, Aspergillus mulundensis, Berkeleyomyces basicola (syn. Thielaviopsis basicola), Ceratocystis smalleyi, two Cercospora beticola strains, Coleophoma cylindrospora, Fusarium fracticaudum, Phialophora cf. hyalina, and Morchella septimelata.</title>
        <authorList>
            <person name="Wingfield B.D."/>
            <person name="Bills G.F."/>
            <person name="Dong Y."/>
            <person name="Huang W."/>
            <person name="Nel W.J."/>
            <person name="Swalarsk-Parry B.S."/>
            <person name="Vaghefi N."/>
            <person name="Wilken P.M."/>
            <person name="An Z."/>
            <person name="de Beer Z.W."/>
            <person name="De Vos L."/>
            <person name="Chen L."/>
            <person name="Duong T.A."/>
            <person name="Gao Y."/>
            <person name="Hammerbacher A."/>
            <person name="Kikkert J.R."/>
            <person name="Li Y."/>
            <person name="Li H."/>
            <person name="Li K."/>
            <person name="Li Q."/>
            <person name="Liu X."/>
            <person name="Ma X."/>
            <person name="Naidoo K."/>
            <person name="Pethybridge S.J."/>
            <person name="Sun J."/>
            <person name="Steenkamp E.T."/>
            <person name="van der Nest M.A."/>
            <person name="van Wyk S."/>
            <person name="Wingfield M.J."/>
            <person name="Xiong C."/>
            <person name="Yue Q."/>
            <person name="Zhang X."/>
        </authorList>
    </citation>
    <scope>NUCLEOTIDE SEQUENCE [LARGE SCALE GENOMIC DNA]</scope>
    <source>
        <strain evidence="4 5">BP 5553</strain>
    </source>
</reference>
<dbReference type="Proteomes" id="UP000254866">
    <property type="component" value="Unassembled WGS sequence"/>
</dbReference>
<feature type="domain" description="F-box" evidence="3">
    <location>
        <begin position="104"/>
        <end position="149"/>
    </location>
</feature>
<dbReference type="PANTHER" id="PTHR45691">
    <property type="entry name" value="PROTEIN DIAPHANOUS"/>
    <property type="match status" value="1"/>
</dbReference>
<dbReference type="EMBL" id="NPIC01000005">
    <property type="protein sequence ID" value="RDL35853.1"/>
    <property type="molecule type" value="Genomic_DNA"/>
</dbReference>
<accession>A0A370TK05</accession>
<evidence type="ECO:0000259" key="3">
    <source>
        <dbReference type="PROSITE" id="PS50181"/>
    </source>
</evidence>
<feature type="region of interest" description="Disordered" evidence="2">
    <location>
        <begin position="487"/>
        <end position="508"/>
    </location>
</feature>
<feature type="compositionally biased region" description="Low complexity" evidence="2">
    <location>
        <begin position="1"/>
        <end position="15"/>
    </location>
</feature>
<feature type="region of interest" description="Disordered" evidence="2">
    <location>
        <begin position="1"/>
        <end position="104"/>
    </location>
</feature>
<organism evidence="4 5">
    <name type="scientific">Venustampulla echinocandica</name>
    <dbReference type="NCBI Taxonomy" id="2656787"/>
    <lineage>
        <taxon>Eukaryota</taxon>
        <taxon>Fungi</taxon>
        <taxon>Dikarya</taxon>
        <taxon>Ascomycota</taxon>
        <taxon>Pezizomycotina</taxon>
        <taxon>Leotiomycetes</taxon>
        <taxon>Helotiales</taxon>
        <taxon>Pleuroascaceae</taxon>
        <taxon>Venustampulla</taxon>
    </lineage>
</organism>
<dbReference type="SUPFAM" id="SSF81383">
    <property type="entry name" value="F-box domain"/>
    <property type="match status" value="1"/>
</dbReference>
<feature type="compositionally biased region" description="Low complexity" evidence="2">
    <location>
        <begin position="572"/>
        <end position="583"/>
    </location>
</feature>
<dbReference type="InterPro" id="IPR051412">
    <property type="entry name" value="Formin_Homology_Diaphanous_sf"/>
</dbReference>
<feature type="coiled-coil region" evidence="1">
    <location>
        <begin position="687"/>
        <end position="762"/>
    </location>
</feature>
<dbReference type="AlphaFoldDB" id="A0A370TK05"/>
<feature type="compositionally biased region" description="Basic and acidic residues" evidence="2">
    <location>
        <begin position="37"/>
        <end position="46"/>
    </location>
</feature>
<feature type="compositionally biased region" description="Pro residues" evidence="2">
    <location>
        <begin position="274"/>
        <end position="314"/>
    </location>
</feature>
<feature type="compositionally biased region" description="Basic and acidic residues" evidence="2">
    <location>
        <begin position="496"/>
        <end position="508"/>
    </location>
</feature>
<protein>
    <recommendedName>
        <fullName evidence="3">F-box domain-containing protein</fullName>
    </recommendedName>
</protein>
<proteinExistence type="predicted"/>
<dbReference type="Pfam" id="PF00646">
    <property type="entry name" value="F-box"/>
    <property type="match status" value="1"/>
</dbReference>
<name>A0A370TK05_9HELO</name>
<dbReference type="GO" id="GO:0005884">
    <property type="term" value="C:actin filament"/>
    <property type="evidence" value="ECO:0007669"/>
    <property type="project" value="TreeGrafter"/>
</dbReference>
<dbReference type="PROSITE" id="PS50181">
    <property type="entry name" value="FBOX"/>
    <property type="match status" value="1"/>
</dbReference>
<dbReference type="GeneID" id="43599314"/>
<dbReference type="GO" id="GO:0030041">
    <property type="term" value="P:actin filament polymerization"/>
    <property type="evidence" value="ECO:0007669"/>
    <property type="project" value="TreeGrafter"/>
</dbReference>
<evidence type="ECO:0000313" key="5">
    <source>
        <dbReference type="Proteomes" id="UP000254866"/>
    </source>
</evidence>
<evidence type="ECO:0000256" key="2">
    <source>
        <dbReference type="SAM" id="MobiDB-lite"/>
    </source>
</evidence>
<evidence type="ECO:0000256" key="1">
    <source>
        <dbReference type="SAM" id="Coils"/>
    </source>
</evidence>
<keyword evidence="5" id="KW-1185">Reference proteome</keyword>
<dbReference type="InterPro" id="IPR001810">
    <property type="entry name" value="F-box_dom"/>
</dbReference>
<sequence length="1114" mass="120968">MNTSSDAAWSVASSSIMPVLPPKSNRRRGTTPSKKQNKADVWKRALDVMGLEPLNEPSTKSASSAFASSSSSASASTNLNPDVSTMTTPEATPGLGEASSSKRPRSILDLPVETQKEIFKHASGNDLIALSLVSKHFRHLAAEQLYRCFSIVFFDDDDPSTGSPIDVLAAGLETFVSSEYDYGSYLKDIYMEPVAGGEKGERAYRDYSYDTGCGKFMNTLFLLTLRKAPALETFFWDIRVELSRPVFRALHQIRALQHLRIRMHSGPSLYQAPPALPPALPAPGPVHSLGPPPPPPHLPPPPSGWPQGPPPPPVFVSIPSHNGPSMASHHYPPTSSNSFAMGNKYASRIQTKALKNLLPPITRSPPTLSGFKNLKTLEILDMDTLDYTSELRACIRNSSSTLTTMRISFSELLANKSRKPPPEVHSDTDSEVDDEFGQIIPPGPPPPGFASSGNDPTAPSKTIKAQEEKKKQDDVLQKIFGIQIAKKAKPVPTVKSDPEPSAKNDGDPKLLFIKNLEPVAAKLMSQVKSGGYLATEGKKVLEMIEKAAKTYLDSVENAKEKEPQAASDGGSAKETSASSTTSADVLAGEDSPTSGDAATKEAGLFDDKPPKPKKTANADPEVANPDDIDIEEPEGKELTLEIDAPAVEAATTDEASRADVGGAKSSVGEESQATLAEGSRGKLMVRATSLHSTLVDIEQEADSLQRKLDELRERMIDTTPTPTDLEALSATESEFQKVSNRMAEFKLSMEELDEQVEETLGRPEKLGNDKMSEYVRNTRGLGLKTLAIYLIPVKAHILSRAIDLNVLEDITLLNVGPQIPFWNALAKENTISPLPLKKIYTDNVTLQFLAFVSQLENVTELLLLEKQKGRVESTAAKTNVTIEQIRKVVLKKHAGNLKVLMMKNDSGPDWDLNVKTTMLLCLRAKQLEELSVSFGTRSMHTLLQFMPGLTSLRALHTNQFRTEDTCVWVMREFRKFTVDNVAHNPDMKLEYLALDTVVDRLVRRSKANASQKATVDKKGKGKAASNSKVLAEMILGPGGTWPDGGVLNNSGTAGIGPSALAGPLLDMQLSSDEDDDSAPVVGKLGLKIETVDNVRFHDIVGVRIFEKDVIGGRL</sequence>
<gene>
    <name evidence="4" type="ORF">BP5553_06465</name>
</gene>
<dbReference type="InterPro" id="IPR036047">
    <property type="entry name" value="F-box-like_dom_sf"/>
</dbReference>
<feature type="compositionally biased region" description="Polar residues" evidence="2">
    <location>
        <begin position="451"/>
        <end position="460"/>
    </location>
</feature>
<dbReference type="RefSeq" id="XP_031868509.1">
    <property type="nucleotide sequence ID" value="XM_032015088.1"/>
</dbReference>
<dbReference type="STRING" id="2656787.A0A370TK05"/>
<feature type="region of interest" description="Disordered" evidence="2">
    <location>
        <begin position="555"/>
        <end position="679"/>
    </location>
</feature>
<evidence type="ECO:0000313" key="4">
    <source>
        <dbReference type="EMBL" id="RDL35853.1"/>
    </source>
</evidence>
<feature type="region of interest" description="Disordered" evidence="2">
    <location>
        <begin position="413"/>
        <end position="471"/>
    </location>
</feature>
<feature type="compositionally biased region" description="Low complexity" evidence="2">
    <location>
        <begin position="61"/>
        <end position="76"/>
    </location>
</feature>
<comment type="caution">
    <text evidence="4">The sequence shown here is derived from an EMBL/GenBank/DDBJ whole genome shotgun (WGS) entry which is preliminary data.</text>
</comment>
<dbReference type="PANTHER" id="PTHR45691:SF6">
    <property type="entry name" value="PROTEIN DIAPHANOUS"/>
    <property type="match status" value="1"/>
</dbReference>
<dbReference type="OrthoDB" id="4200124at2759"/>